<dbReference type="EMBL" id="LAZR01006221">
    <property type="protein sequence ID" value="KKM93791.1"/>
    <property type="molecule type" value="Genomic_DNA"/>
</dbReference>
<evidence type="ECO:0000313" key="1">
    <source>
        <dbReference type="EMBL" id="KKM93791.1"/>
    </source>
</evidence>
<comment type="caution">
    <text evidence="1">The sequence shown here is derived from an EMBL/GenBank/DDBJ whole genome shotgun (WGS) entry which is preliminary data.</text>
</comment>
<protein>
    <submittedName>
        <fullName evidence="1">Uncharacterized protein</fullName>
    </submittedName>
</protein>
<gene>
    <name evidence="1" type="ORF">LCGC14_1204800</name>
</gene>
<proteinExistence type="predicted"/>
<dbReference type="AlphaFoldDB" id="A0A0F9M395"/>
<reference evidence="1" key="1">
    <citation type="journal article" date="2015" name="Nature">
        <title>Complex archaea that bridge the gap between prokaryotes and eukaryotes.</title>
        <authorList>
            <person name="Spang A."/>
            <person name="Saw J.H."/>
            <person name="Jorgensen S.L."/>
            <person name="Zaremba-Niedzwiedzka K."/>
            <person name="Martijn J."/>
            <person name="Lind A.E."/>
            <person name="van Eijk R."/>
            <person name="Schleper C."/>
            <person name="Guy L."/>
            <person name="Ettema T.J."/>
        </authorList>
    </citation>
    <scope>NUCLEOTIDE SEQUENCE</scope>
</reference>
<name>A0A0F9M395_9ZZZZ</name>
<sequence length="128" mass="14771">MRLSIRHDTKIYKSSAVQEVSQSGIGVSVRVRKHVRQYVPNTAHMANAELNEMIANEFAKGEPVHRFKLRSGEIAEIRRSANFYYIAVMRGRGTANVRYDIIVIQPSYKQVSDEEEKKRRLQHGWGVQ</sequence>
<organism evidence="1">
    <name type="scientific">marine sediment metagenome</name>
    <dbReference type="NCBI Taxonomy" id="412755"/>
    <lineage>
        <taxon>unclassified sequences</taxon>
        <taxon>metagenomes</taxon>
        <taxon>ecological metagenomes</taxon>
    </lineage>
</organism>
<accession>A0A0F9M395</accession>